<dbReference type="EMBL" id="JAPWTJ010001781">
    <property type="protein sequence ID" value="KAJ8969554.1"/>
    <property type="molecule type" value="Genomic_DNA"/>
</dbReference>
<keyword evidence="2 4" id="KW-0862">Zinc</keyword>
<evidence type="ECO:0000256" key="4">
    <source>
        <dbReference type="PROSITE-ProRule" id="PRU00125"/>
    </source>
</evidence>
<feature type="region of interest" description="Disordered" evidence="5">
    <location>
        <begin position="789"/>
        <end position="829"/>
    </location>
</feature>
<feature type="compositionally biased region" description="Basic and acidic residues" evidence="5">
    <location>
        <begin position="730"/>
        <end position="740"/>
    </location>
</feature>
<dbReference type="SMART" id="SM01203">
    <property type="entry name" value="DUF3585"/>
    <property type="match status" value="1"/>
</dbReference>
<dbReference type="InterPro" id="IPR022735">
    <property type="entry name" value="bMERB_dom"/>
</dbReference>
<feature type="domain" description="BMERB" evidence="7">
    <location>
        <begin position="826"/>
        <end position="988"/>
    </location>
</feature>
<comment type="caution">
    <text evidence="8">The sequence shown here is derived from an EMBL/GenBank/DDBJ whole genome shotgun (WGS) entry which is preliminary data.</text>
</comment>
<evidence type="ECO:0000256" key="5">
    <source>
        <dbReference type="SAM" id="MobiDB-lite"/>
    </source>
</evidence>
<feature type="compositionally biased region" description="Low complexity" evidence="5">
    <location>
        <begin position="789"/>
        <end position="806"/>
    </location>
</feature>
<evidence type="ECO:0000259" key="6">
    <source>
        <dbReference type="PROSITE" id="PS50023"/>
    </source>
</evidence>
<feature type="compositionally biased region" description="Basic and acidic residues" evidence="5">
    <location>
        <begin position="260"/>
        <end position="273"/>
    </location>
</feature>
<name>A0ABQ9IYY5_9CUCU</name>
<keyword evidence="3 4" id="KW-0440">LIM domain</keyword>
<dbReference type="Proteomes" id="UP001162164">
    <property type="component" value="Unassembled WGS sequence"/>
</dbReference>
<dbReference type="PROSITE" id="PS50023">
    <property type="entry name" value="LIM_DOMAIN_2"/>
    <property type="match status" value="1"/>
</dbReference>
<feature type="region of interest" description="Disordered" evidence="5">
    <location>
        <begin position="765"/>
        <end position="784"/>
    </location>
</feature>
<feature type="domain" description="LIM zinc-binding" evidence="6">
    <location>
        <begin position="12"/>
        <end position="73"/>
    </location>
</feature>
<dbReference type="InterPro" id="IPR050540">
    <property type="entry name" value="F-actin_Monoox_Mical"/>
</dbReference>
<feature type="region of interest" description="Disordered" evidence="5">
    <location>
        <begin position="260"/>
        <end position="285"/>
    </location>
</feature>
<dbReference type="InterPro" id="IPR001781">
    <property type="entry name" value="Znf_LIM"/>
</dbReference>
<evidence type="ECO:0000313" key="8">
    <source>
        <dbReference type="EMBL" id="KAJ8969554.1"/>
    </source>
</evidence>
<evidence type="ECO:0000256" key="1">
    <source>
        <dbReference type="ARBA" id="ARBA00022723"/>
    </source>
</evidence>
<evidence type="ECO:0000313" key="9">
    <source>
        <dbReference type="Proteomes" id="UP001162164"/>
    </source>
</evidence>
<evidence type="ECO:0000259" key="7">
    <source>
        <dbReference type="PROSITE" id="PS51848"/>
    </source>
</evidence>
<dbReference type="Pfam" id="PF00412">
    <property type="entry name" value="LIM"/>
    <property type="match status" value="1"/>
</dbReference>
<feature type="region of interest" description="Disordered" evidence="5">
    <location>
        <begin position="443"/>
        <end position="759"/>
    </location>
</feature>
<keyword evidence="1 4" id="KW-0479">Metal-binding</keyword>
<keyword evidence="9" id="KW-1185">Reference proteome</keyword>
<dbReference type="PROSITE" id="PS00478">
    <property type="entry name" value="LIM_DOMAIN_1"/>
    <property type="match status" value="1"/>
</dbReference>
<reference evidence="8" key="1">
    <citation type="journal article" date="2023" name="Insect Mol. Biol.">
        <title>Genome sequencing provides insights into the evolution of gene families encoding plant cell wall-degrading enzymes in longhorned beetles.</title>
        <authorList>
            <person name="Shin N.R."/>
            <person name="Okamura Y."/>
            <person name="Kirsch R."/>
            <person name="Pauchet Y."/>
        </authorList>
    </citation>
    <scope>NUCLEOTIDE SEQUENCE</scope>
    <source>
        <strain evidence="8">MMC_N1</strain>
    </source>
</reference>
<organism evidence="8 9">
    <name type="scientific">Molorchus minor</name>
    <dbReference type="NCBI Taxonomy" id="1323400"/>
    <lineage>
        <taxon>Eukaryota</taxon>
        <taxon>Metazoa</taxon>
        <taxon>Ecdysozoa</taxon>
        <taxon>Arthropoda</taxon>
        <taxon>Hexapoda</taxon>
        <taxon>Insecta</taxon>
        <taxon>Pterygota</taxon>
        <taxon>Neoptera</taxon>
        <taxon>Endopterygota</taxon>
        <taxon>Coleoptera</taxon>
        <taxon>Polyphaga</taxon>
        <taxon>Cucujiformia</taxon>
        <taxon>Chrysomeloidea</taxon>
        <taxon>Cerambycidae</taxon>
        <taxon>Lamiinae</taxon>
        <taxon>Monochamini</taxon>
        <taxon>Molorchus</taxon>
    </lineage>
</organism>
<feature type="non-terminal residue" evidence="8">
    <location>
        <position position="1"/>
    </location>
</feature>
<evidence type="ECO:0008006" key="10">
    <source>
        <dbReference type="Google" id="ProtNLM"/>
    </source>
</evidence>
<dbReference type="Gene3D" id="2.10.110.10">
    <property type="entry name" value="Cysteine Rich Protein"/>
    <property type="match status" value="1"/>
</dbReference>
<proteinExistence type="predicted"/>
<accession>A0ABQ9IYY5</accession>
<feature type="compositionally biased region" description="Low complexity" evidence="5">
    <location>
        <begin position="688"/>
        <end position="705"/>
    </location>
</feature>
<gene>
    <name evidence="8" type="ORF">NQ317_016586</name>
</gene>
<feature type="region of interest" description="Disordered" evidence="5">
    <location>
        <begin position="997"/>
        <end position="1016"/>
    </location>
</feature>
<dbReference type="PANTHER" id="PTHR23167">
    <property type="entry name" value="CALPONIN HOMOLOGY DOMAIN-CONTAINING PROTEIN DDB_G0272472-RELATED"/>
    <property type="match status" value="1"/>
</dbReference>
<protein>
    <recommendedName>
        <fullName evidence="10">BMERB domain-containing protein</fullName>
    </recommendedName>
</protein>
<evidence type="ECO:0000256" key="2">
    <source>
        <dbReference type="ARBA" id="ARBA00022833"/>
    </source>
</evidence>
<feature type="compositionally biased region" description="Low complexity" evidence="5">
    <location>
        <begin position="650"/>
        <end position="666"/>
    </location>
</feature>
<dbReference type="CDD" id="cd09400">
    <property type="entry name" value="LIM_like_1"/>
    <property type="match status" value="1"/>
</dbReference>
<feature type="compositionally biased region" description="Basic and acidic residues" evidence="5">
    <location>
        <begin position="997"/>
        <end position="1011"/>
    </location>
</feature>
<sequence>VAFTGASKIRREPCAKCGLPVFIAERLNVGKLLYHRTCFKCARCNSQLTLANYYETEHGDFCCEICPDEEKISTKSPEKSVLLRSMSDEEKTANLKTFSNEPDDYSAQFETALENAADLNSAFTLTRDESSEFTKARSHFFQSQLEDSCDSGTEDEPPDLPKTMPPPLDKSELDDIESTYDMKDSIISSADSDSGFPSNRLDIVNTNINKNSLGNLYDNASGKLEETHNFVTKDKTTAEGDTSLVKARMRLFETDKSADIKFRKSDPRKHSQNTEKVPLSSPTNDTSKIKAIPIVKLDDLENFEQLSKNELRLIDDNKTDKEKSNKKDSSINDNILDKYLGKHEQVEISNKDEVKTEDGIIEDRQNISDKKEVESPQLIVNESEDLNTDYSNIENSFKTSSSNSELNESKYVTISDSSIANNNSLQDKDISYTSTLTIETSNEATSDDIASPDSIQDIEDNTSKTTSPVDKAVSKPAKASKTAKEEDYPDTLNPFGDEDTDEKVEGIESQTQLNTSLNPFEDDGEEEIVNKPMPSPRVRRKLLPTDTDKQITGTPDHLSCVSIKRESINPFESDDEECDKSEKPPMPAARRKKLIAAPKISLNPFWDEDDENEDDGVKTPVPKPRVLRSSVGVPEPKPRESGGLSVSTRNNFGSNSSISSGSAYGSIRKKKPAPKPPVPFVRNENHESAASSLTSSPSHSVQHSPRLTPKYRKSKKAPPPPSRFSTPIPPHKETRDEDKFSLSNISPIKLTATDPVPKDIDIKEAEASEDNIGQEKNVKDEMNRNRQSQNLNLQSPSSSENSSSLSAPNKSTYGKWKRRKGLAPTRPIPQKRSIKCLPMTEIRRELQVIEIQQQGLERQGVRLEQIIREKCEGAGVDSNNEDNLPIEVEDLILQLFELVNEKNELFRKQAELMYLRRQQRLEEEHADVEYQIRCLMLQPEANKTDSDKAREEELINRLVEIVERRNEIIECLEMDRVREAEEDDSINNHINLYTLKRDGEKPEPNKSEISKEKKKHKKEKKFKYKLKGNKLDADKDIDESENCTTLEKKKEEKIQHILNCYCHEYLFKILSLFYCLRYIFSTFVTYIL</sequence>
<evidence type="ECO:0000256" key="3">
    <source>
        <dbReference type="ARBA" id="ARBA00023038"/>
    </source>
</evidence>
<dbReference type="PROSITE" id="PS51848">
    <property type="entry name" value="BMERB"/>
    <property type="match status" value="1"/>
</dbReference>
<feature type="region of interest" description="Disordered" evidence="5">
    <location>
        <begin position="144"/>
        <end position="171"/>
    </location>
</feature>
<feature type="compositionally biased region" description="Acidic residues" evidence="5">
    <location>
        <begin position="147"/>
        <end position="158"/>
    </location>
</feature>
<dbReference type="SMART" id="SM00132">
    <property type="entry name" value="LIM"/>
    <property type="match status" value="1"/>
</dbReference>
<dbReference type="PANTHER" id="PTHR23167:SF84">
    <property type="entry name" value="ALPHA ACTININ 3-RELATED"/>
    <property type="match status" value="1"/>
</dbReference>
<feature type="compositionally biased region" description="Polar residues" evidence="5">
    <location>
        <begin position="508"/>
        <end position="518"/>
    </location>
</feature>
<dbReference type="Pfam" id="PF12130">
    <property type="entry name" value="bMERB_dom"/>
    <property type="match status" value="1"/>
</dbReference>